<dbReference type="GO" id="GO:0003677">
    <property type="term" value="F:DNA binding"/>
    <property type="evidence" value="ECO:0007669"/>
    <property type="project" value="UniProtKB-KW"/>
</dbReference>
<reference evidence="6" key="2">
    <citation type="submission" date="2020-09" db="EMBL/GenBank/DDBJ databases">
        <authorList>
            <person name="Sun Q."/>
            <person name="Zhou Y."/>
        </authorList>
    </citation>
    <scope>NUCLEOTIDE SEQUENCE</scope>
    <source>
        <strain evidence="6">CGMCC 1.16067</strain>
    </source>
</reference>
<evidence type="ECO:0000256" key="2">
    <source>
        <dbReference type="ARBA" id="ARBA00023015"/>
    </source>
</evidence>
<dbReference type="SUPFAM" id="SSF53850">
    <property type="entry name" value="Periplasmic binding protein-like II"/>
    <property type="match status" value="1"/>
</dbReference>
<dbReference type="AlphaFoldDB" id="A0A917BEP8"/>
<dbReference type="FunFam" id="1.10.10.10:FF:000001">
    <property type="entry name" value="LysR family transcriptional regulator"/>
    <property type="match status" value="1"/>
</dbReference>
<evidence type="ECO:0000313" key="7">
    <source>
        <dbReference type="Proteomes" id="UP000649179"/>
    </source>
</evidence>
<dbReference type="Proteomes" id="UP000649179">
    <property type="component" value="Unassembled WGS sequence"/>
</dbReference>
<dbReference type="InterPro" id="IPR036388">
    <property type="entry name" value="WH-like_DNA-bd_sf"/>
</dbReference>
<reference evidence="6" key="1">
    <citation type="journal article" date="2014" name="Int. J. Syst. Evol. Microbiol.">
        <title>Complete genome sequence of Corynebacterium casei LMG S-19264T (=DSM 44701T), isolated from a smear-ripened cheese.</title>
        <authorList>
            <consortium name="US DOE Joint Genome Institute (JGI-PGF)"/>
            <person name="Walter F."/>
            <person name="Albersmeier A."/>
            <person name="Kalinowski J."/>
            <person name="Ruckert C."/>
        </authorList>
    </citation>
    <scope>NUCLEOTIDE SEQUENCE</scope>
    <source>
        <strain evidence="6">CGMCC 1.16067</strain>
    </source>
</reference>
<dbReference type="GO" id="GO:0032993">
    <property type="term" value="C:protein-DNA complex"/>
    <property type="evidence" value="ECO:0007669"/>
    <property type="project" value="TreeGrafter"/>
</dbReference>
<evidence type="ECO:0000256" key="1">
    <source>
        <dbReference type="ARBA" id="ARBA00009437"/>
    </source>
</evidence>
<dbReference type="PRINTS" id="PR00039">
    <property type="entry name" value="HTHLYSR"/>
</dbReference>
<accession>A0A917BEP8</accession>
<dbReference type="Pfam" id="PF03466">
    <property type="entry name" value="LysR_substrate"/>
    <property type="match status" value="1"/>
</dbReference>
<evidence type="ECO:0000259" key="5">
    <source>
        <dbReference type="PROSITE" id="PS50931"/>
    </source>
</evidence>
<evidence type="ECO:0000256" key="3">
    <source>
        <dbReference type="ARBA" id="ARBA00023125"/>
    </source>
</evidence>
<dbReference type="Gene3D" id="1.10.10.10">
    <property type="entry name" value="Winged helix-like DNA-binding domain superfamily/Winged helix DNA-binding domain"/>
    <property type="match status" value="1"/>
</dbReference>
<dbReference type="PANTHER" id="PTHR30346:SF0">
    <property type="entry name" value="HCA OPERON TRANSCRIPTIONAL ACTIVATOR HCAR"/>
    <property type="match status" value="1"/>
</dbReference>
<evidence type="ECO:0000256" key="4">
    <source>
        <dbReference type="ARBA" id="ARBA00023163"/>
    </source>
</evidence>
<dbReference type="Gene3D" id="3.40.190.290">
    <property type="match status" value="1"/>
</dbReference>
<proteinExistence type="inferred from homology"/>
<dbReference type="PANTHER" id="PTHR30346">
    <property type="entry name" value="TRANSCRIPTIONAL DUAL REGULATOR HCAR-RELATED"/>
    <property type="match status" value="1"/>
</dbReference>
<comment type="similarity">
    <text evidence="1">Belongs to the LysR transcriptional regulatory family.</text>
</comment>
<evidence type="ECO:0000313" key="6">
    <source>
        <dbReference type="EMBL" id="GGF36452.1"/>
    </source>
</evidence>
<name>A0A917BEP8_9ACTN</name>
<dbReference type="InterPro" id="IPR000847">
    <property type="entry name" value="LysR_HTH_N"/>
</dbReference>
<dbReference type="EMBL" id="BMKQ01000001">
    <property type="protein sequence ID" value="GGF36452.1"/>
    <property type="molecule type" value="Genomic_DNA"/>
</dbReference>
<sequence>MLAPCGSPNTGWVRLDTAGVWHQVRTILGWVESRELRYFVAVAEESHFGRAAERLKMAQPPLSRAIAQLERRLGADLFVRTPRGVDLTSTGETLLREGRAALAAFEAAERRALRDARSPGRAPVVLTAKAGASSELMAKLLDAYAAEPDAVEVDVVLSPPRHQALMLRDGRADVAILHKPFDDLSGFDTDPLTVEDQVLILPSGHPLSTRSSITVAEASSIPDLPLPRWPNLDSSYPDGPGPELFDLTQVLQLVRLRRTAIMLPASAQENLRDGLAVVPLSDAPRVTTVIAWPAHSTSPGVAGLVRAAARL</sequence>
<keyword evidence="4" id="KW-0804">Transcription</keyword>
<comment type="caution">
    <text evidence="6">The sequence shown here is derived from an EMBL/GenBank/DDBJ whole genome shotgun (WGS) entry which is preliminary data.</text>
</comment>
<dbReference type="InterPro" id="IPR036390">
    <property type="entry name" value="WH_DNA-bd_sf"/>
</dbReference>
<dbReference type="PROSITE" id="PS50931">
    <property type="entry name" value="HTH_LYSR"/>
    <property type="match status" value="1"/>
</dbReference>
<feature type="domain" description="HTH lysR-type" evidence="5">
    <location>
        <begin position="31"/>
        <end position="88"/>
    </location>
</feature>
<dbReference type="InterPro" id="IPR005119">
    <property type="entry name" value="LysR_subst-bd"/>
</dbReference>
<protein>
    <submittedName>
        <fullName evidence="6">LysR family transcriptional regulator</fullName>
    </submittedName>
</protein>
<dbReference type="Pfam" id="PF00126">
    <property type="entry name" value="HTH_1"/>
    <property type="match status" value="1"/>
</dbReference>
<organism evidence="6 7">
    <name type="scientific">Marmoricola endophyticus</name>
    <dbReference type="NCBI Taxonomy" id="2040280"/>
    <lineage>
        <taxon>Bacteria</taxon>
        <taxon>Bacillati</taxon>
        <taxon>Actinomycetota</taxon>
        <taxon>Actinomycetes</taxon>
        <taxon>Propionibacteriales</taxon>
        <taxon>Nocardioidaceae</taxon>
        <taxon>Marmoricola</taxon>
    </lineage>
</organism>
<dbReference type="GO" id="GO:0003700">
    <property type="term" value="F:DNA-binding transcription factor activity"/>
    <property type="evidence" value="ECO:0007669"/>
    <property type="project" value="InterPro"/>
</dbReference>
<dbReference type="SUPFAM" id="SSF46785">
    <property type="entry name" value="Winged helix' DNA-binding domain"/>
    <property type="match status" value="1"/>
</dbReference>
<keyword evidence="3" id="KW-0238">DNA-binding</keyword>
<keyword evidence="2" id="KW-0805">Transcription regulation</keyword>
<keyword evidence="7" id="KW-1185">Reference proteome</keyword>
<gene>
    <name evidence="6" type="primary">hcaR</name>
    <name evidence="6" type="ORF">GCM10011519_07480</name>
</gene>